<accession>A0A7L5BDA7</accession>
<dbReference type="RefSeq" id="WP_149898077.1">
    <property type="nucleotide sequence ID" value="NZ_CP048632.1"/>
</dbReference>
<dbReference type="AlphaFoldDB" id="A0A7L5BDA7"/>
<organism evidence="1 2">
    <name type="scientific">Rhizobium oryzihabitans</name>
    <dbReference type="NCBI Taxonomy" id="2267833"/>
    <lineage>
        <taxon>Bacteria</taxon>
        <taxon>Pseudomonadati</taxon>
        <taxon>Pseudomonadota</taxon>
        <taxon>Alphaproteobacteria</taxon>
        <taxon>Hyphomicrobiales</taxon>
        <taxon>Rhizobiaceae</taxon>
        <taxon>Rhizobium/Agrobacterium group</taxon>
        <taxon>Rhizobium</taxon>
    </lineage>
</organism>
<dbReference type="KEGG" id="roy:G3A56_01560"/>
<sequence>MTERAKTTGGSAFPGNHSYVDGYPASFEGMTHRDYAAIHADQPGIAEIVSMAGFTYLSGQVWSDEQTSLGPFDSWWRSIANSERFMLSARVRYAMADALLAVKAETDPKFNDDGDLPF</sequence>
<dbReference type="Proteomes" id="UP000464865">
    <property type="component" value="Chromosome M15-11"/>
</dbReference>
<dbReference type="EMBL" id="CP048632">
    <property type="protein sequence ID" value="QIB36845.1"/>
    <property type="molecule type" value="Genomic_DNA"/>
</dbReference>
<name>A0A7L5BDA7_9HYPH</name>
<reference evidence="1 2" key="1">
    <citation type="submission" date="2020-02" db="EMBL/GenBank/DDBJ databases">
        <title>Plant-Promoting Endophytic Bacterium Rhizobium oryzihabitans sp. nov., Isolated from the Root of Rice.</title>
        <authorList>
            <person name="zhao J."/>
            <person name="Zhang G."/>
        </authorList>
    </citation>
    <scope>NUCLEOTIDE SEQUENCE [LARGE SCALE GENOMIC DNA]</scope>
    <source>
        <strain evidence="1 2">M15</strain>
    </source>
</reference>
<protein>
    <submittedName>
        <fullName evidence="1">Uncharacterized protein</fullName>
    </submittedName>
</protein>
<proteinExistence type="predicted"/>
<gene>
    <name evidence="1" type="ORF">G3A56_01560</name>
</gene>
<evidence type="ECO:0000313" key="1">
    <source>
        <dbReference type="EMBL" id="QIB36845.1"/>
    </source>
</evidence>
<evidence type="ECO:0000313" key="2">
    <source>
        <dbReference type="Proteomes" id="UP000464865"/>
    </source>
</evidence>
<keyword evidence="2" id="KW-1185">Reference proteome</keyword>